<keyword evidence="1" id="KW-1133">Transmembrane helix</keyword>
<accession>A0A433Q2E6</accession>
<keyword evidence="3" id="KW-1185">Reference proteome</keyword>
<reference evidence="2 3" key="1">
    <citation type="journal article" date="2018" name="New Phytol.">
        <title>Phylogenomics of Endogonaceae and evolution of mycorrhizas within Mucoromycota.</title>
        <authorList>
            <person name="Chang Y."/>
            <person name="Desiro A."/>
            <person name="Na H."/>
            <person name="Sandor L."/>
            <person name="Lipzen A."/>
            <person name="Clum A."/>
            <person name="Barry K."/>
            <person name="Grigoriev I.V."/>
            <person name="Martin F.M."/>
            <person name="Stajich J.E."/>
            <person name="Smith M.E."/>
            <person name="Bonito G."/>
            <person name="Spatafora J.W."/>
        </authorList>
    </citation>
    <scope>NUCLEOTIDE SEQUENCE [LARGE SCALE GENOMIC DNA]</scope>
    <source>
        <strain evidence="2 3">AD002</strain>
    </source>
</reference>
<dbReference type="Proteomes" id="UP000274822">
    <property type="component" value="Unassembled WGS sequence"/>
</dbReference>
<gene>
    <name evidence="2" type="ORF">BC938DRAFT_474526</name>
</gene>
<evidence type="ECO:0000313" key="3">
    <source>
        <dbReference type="Proteomes" id="UP000274822"/>
    </source>
</evidence>
<name>A0A433Q2E6_9FUNG</name>
<comment type="caution">
    <text evidence="2">The sequence shown here is derived from an EMBL/GenBank/DDBJ whole genome shotgun (WGS) entry which is preliminary data.</text>
</comment>
<feature type="transmembrane region" description="Helical" evidence="1">
    <location>
        <begin position="20"/>
        <end position="44"/>
    </location>
</feature>
<evidence type="ECO:0000256" key="1">
    <source>
        <dbReference type="SAM" id="Phobius"/>
    </source>
</evidence>
<sequence length="78" mass="8949">MWILQTHVLRRLARRPYSTAAYGTPLFNCTAIASTTTLGLHLLWYNLDYAEYREDMEGTVKELEGRIKELEAMKAGKA</sequence>
<keyword evidence="1" id="KW-0472">Membrane</keyword>
<keyword evidence="1" id="KW-0812">Transmembrane</keyword>
<evidence type="ECO:0000313" key="2">
    <source>
        <dbReference type="EMBL" id="RUS23844.1"/>
    </source>
</evidence>
<proteinExistence type="predicted"/>
<dbReference type="EMBL" id="RBNJ01018344">
    <property type="protein sequence ID" value="RUS23844.1"/>
    <property type="molecule type" value="Genomic_DNA"/>
</dbReference>
<dbReference type="AlphaFoldDB" id="A0A433Q2E6"/>
<protein>
    <submittedName>
        <fullName evidence="2">Uncharacterized protein</fullName>
    </submittedName>
</protein>
<organism evidence="2 3">
    <name type="scientific">Jimgerdemannia flammicorona</name>
    <dbReference type="NCBI Taxonomy" id="994334"/>
    <lineage>
        <taxon>Eukaryota</taxon>
        <taxon>Fungi</taxon>
        <taxon>Fungi incertae sedis</taxon>
        <taxon>Mucoromycota</taxon>
        <taxon>Mucoromycotina</taxon>
        <taxon>Endogonomycetes</taxon>
        <taxon>Endogonales</taxon>
        <taxon>Endogonaceae</taxon>
        <taxon>Jimgerdemannia</taxon>
    </lineage>
</organism>